<dbReference type="PANTHER" id="PTHR42978">
    <property type="entry name" value="QUORUM-QUENCHING LACTONASE YTNP-RELATED-RELATED"/>
    <property type="match status" value="1"/>
</dbReference>
<dbReference type="Proteomes" id="UP001596074">
    <property type="component" value="Unassembled WGS sequence"/>
</dbReference>
<dbReference type="InterPro" id="IPR001279">
    <property type="entry name" value="Metallo-B-lactamas"/>
</dbReference>
<protein>
    <submittedName>
        <fullName evidence="7">N-acyl homoserine lactonase family protein</fullName>
    </submittedName>
</protein>
<comment type="cofactor">
    <cofactor evidence="1">
        <name>Zn(2+)</name>
        <dbReference type="ChEBI" id="CHEBI:29105"/>
    </cofactor>
</comment>
<keyword evidence="5" id="KW-0862">Zinc</keyword>
<keyword evidence="4" id="KW-0378">Hydrolase</keyword>
<dbReference type="RefSeq" id="WP_378283505.1">
    <property type="nucleotide sequence ID" value="NZ_JBHSON010000026.1"/>
</dbReference>
<keyword evidence="8" id="KW-1185">Reference proteome</keyword>
<dbReference type="SUPFAM" id="SSF56281">
    <property type="entry name" value="Metallo-hydrolase/oxidoreductase"/>
    <property type="match status" value="1"/>
</dbReference>
<evidence type="ECO:0000313" key="7">
    <source>
        <dbReference type="EMBL" id="MFC5747877.1"/>
    </source>
</evidence>
<dbReference type="Pfam" id="PF00753">
    <property type="entry name" value="Lactamase_B"/>
    <property type="match status" value="1"/>
</dbReference>
<evidence type="ECO:0000256" key="1">
    <source>
        <dbReference type="ARBA" id="ARBA00001947"/>
    </source>
</evidence>
<name>A0ABW0ZYW2_9ACTN</name>
<dbReference type="PANTHER" id="PTHR42978:SF7">
    <property type="entry name" value="METALLO-HYDROLASE RV2300C-RELATED"/>
    <property type="match status" value="1"/>
</dbReference>
<reference evidence="8" key="1">
    <citation type="journal article" date="2019" name="Int. J. Syst. Evol. Microbiol.">
        <title>The Global Catalogue of Microorganisms (GCM) 10K type strain sequencing project: providing services to taxonomists for standard genome sequencing and annotation.</title>
        <authorList>
            <consortium name="The Broad Institute Genomics Platform"/>
            <consortium name="The Broad Institute Genome Sequencing Center for Infectious Disease"/>
            <person name="Wu L."/>
            <person name="Ma J."/>
        </authorList>
    </citation>
    <scope>NUCLEOTIDE SEQUENCE [LARGE SCALE GENOMIC DNA]</scope>
    <source>
        <strain evidence="8">KCTC 42087</strain>
    </source>
</reference>
<dbReference type="InterPro" id="IPR051013">
    <property type="entry name" value="MBL_superfamily_lactonases"/>
</dbReference>
<dbReference type="EMBL" id="JBHSON010000026">
    <property type="protein sequence ID" value="MFC5747877.1"/>
    <property type="molecule type" value="Genomic_DNA"/>
</dbReference>
<dbReference type="Gene3D" id="3.60.15.10">
    <property type="entry name" value="Ribonuclease Z/Hydroxyacylglutathione hydrolase-like"/>
    <property type="match status" value="1"/>
</dbReference>
<dbReference type="SMART" id="SM00849">
    <property type="entry name" value="Lactamase_B"/>
    <property type="match status" value="1"/>
</dbReference>
<dbReference type="CDD" id="cd07729">
    <property type="entry name" value="AHL_lactonase_MBL-fold"/>
    <property type="match status" value="1"/>
</dbReference>
<evidence type="ECO:0000259" key="6">
    <source>
        <dbReference type="SMART" id="SM00849"/>
    </source>
</evidence>
<comment type="similarity">
    <text evidence="2">Belongs to the metallo-beta-lactamase superfamily.</text>
</comment>
<dbReference type="InterPro" id="IPR036866">
    <property type="entry name" value="RibonucZ/Hydroxyglut_hydro"/>
</dbReference>
<evidence type="ECO:0000256" key="5">
    <source>
        <dbReference type="ARBA" id="ARBA00022833"/>
    </source>
</evidence>
<evidence type="ECO:0000313" key="8">
    <source>
        <dbReference type="Proteomes" id="UP001596074"/>
    </source>
</evidence>
<feature type="domain" description="Metallo-beta-lactamase" evidence="6">
    <location>
        <begin position="46"/>
        <end position="246"/>
    </location>
</feature>
<proteinExistence type="inferred from homology"/>
<evidence type="ECO:0000256" key="3">
    <source>
        <dbReference type="ARBA" id="ARBA00022723"/>
    </source>
</evidence>
<keyword evidence="3" id="KW-0479">Metal-binding</keyword>
<organism evidence="7 8">
    <name type="scientific">Actinomadura rugatobispora</name>
    <dbReference type="NCBI Taxonomy" id="1994"/>
    <lineage>
        <taxon>Bacteria</taxon>
        <taxon>Bacillati</taxon>
        <taxon>Actinomycetota</taxon>
        <taxon>Actinomycetes</taxon>
        <taxon>Streptosporangiales</taxon>
        <taxon>Thermomonosporaceae</taxon>
        <taxon>Actinomadura</taxon>
    </lineage>
</organism>
<sequence length="278" mass="30638">MAERPGRPGPDLPDWDVWALRLGSVDRPARDNFLMPCARSGAMRLDFTMWVARAGDRVVVVDTGFSERAGEKRGRRLDLRPAEAVRRLGIEPGRVSEVVLTHLHFDHAGNLGDFPQAQVSVQAGELEYTTGKAMTHPALNHFFEADDVVEVVRRVHDGGVRVVEGDLELAPGLELCLIGGHTKGLQVVRVHTARGWVVLASDALHYYANFHERNPFPAILDLGQMLDGYDRIGRLAASQDHIVPGHDPAVFDRYADSHDDLPDGTVALHRAPRRAPAP</sequence>
<evidence type="ECO:0000256" key="4">
    <source>
        <dbReference type="ARBA" id="ARBA00022801"/>
    </source>
</evidence>
<comment type="caution">
    <text evidence="7">The sequence shown here is derived from an EMBL/GenBank/DDBJ whole genome shotgun (WGS) entry which is preliminary data.</text>
</comment>
<accession>A0ABW0ZYW2</accession>
<evidence type="ECO:0000256" key="2">
    <source>
        <dbReference type="ARBA" id="ARBA00007749"/>
    </source>
</evidence>
<gene>
    <name evidence="7" type="ORF">ACFPZN_19795</name>
</gene>